<dbReference type="InterPro" id="IPR029064">
    <property type="entry name" value="Ribosomal_eL30-like_sf"/>
</dbReference>
<dbReference type="InterPro" id="IPR038069">
    <property type="entry name" value="Pelota/DOM34_N"/>
</dbReference>
<comment type="similarity">
    <text evidence="3">Belongs to the eukaryotic release factor 1 family. Pelota subfamily.</text>
</comment>
<dbReference type="InterPro" id="IPR058547">
    <property type="entry name" value="Pelota_N"/>
</dbReference>
<dbReference type="AlphaFoldDB" id="A0A9N9ATU7"/>
<feature type="domain" description="eRF1/Pelota-like N-terminal" evidence="7">
    <location>
        <begin position="1"/>
        <end position="130"/>
    </location>
</feature>
<dbReference type="InterPro" id="IPR004405">
    <property type="entry name" value="TF_pelota"/>
</dbReference>
<keyword evidence="4" id="KW-0963">Cytoplasm</keyword>
<dbReference type="EMBL" id="CAJVPZ010004114">
    <property type="protein sequence ID" value="CAG8541393.1"/>
    <property type="molecule type" value="Genomic_DNA"/>
</dbReference>
<dbReference type="Gene3D" id="3.30.1330.30">
    <property type="match status" value="1"/>
</dbReference>
<dbReference type="GO" id="GO:0046872">
    <property type="term" value="F:metal ion binding"/>
    <property type="evidence" value="ECO:0007669"/>
    <property type="project" value="UniProtKB-KW"/>
</dbReference>
<dbReference type="FunFam" id="3.30.1330.30:FF:000008">
    <property type="entry name" value="Protein pelota homolog"/>
    <property type="match status" value="1"/>
</dbReference>
<comment type="cofactor">
    <cofactor evidence="1">
        <name>a divalent metal cation</name>
        <dbReference type="ChEBI" id="CHEBI:60240"/>
    </cofactor>
</comment>
<dbReference type="GO" id="GO:0070651">
    <property type="term" value="P:nonfunctional rRNA decay"/>
    <property type="evidence" value="ECO:0007669"/>
    <property type="project" value="TreeGrafter"/>
</dbReference>
<keyword evidence="6" id="KW-0472">Membrane</keyword>
<dbReference type="InterPro" id="IPR005142">
    <property type="entry name" value="eRF1_3"/>
</dbReference>
<dbReference type="GO" id="GO:0071025">
    <property type="term" value="P:RNA surveillance"/>
    <property type="evidence" value="ECO:0007669"/>
    <property type="project" value="InterPro"/>
</dbReference>
<evidence type="ECO:0000256" key="4">
    <source>
        <dbReference type="ARBA" id="ARBA00022490"/>
    </source>
</evidence>
<accession>A0A9N9ATU7</accession>
<dbReference type="GO" id="GO:0070481">
    <property type="term" value="P:nuclear-transcribed mRNA catabolic process, non-stop decay"/>
    <property type="evidence" value="ECO:0007669"/>
    <property type="project" value="InterPro"/>
</dbReference>
<dbReference type="Proteomes" id="UP000789396">
    <property type="component" value="Unassembled WGS sequence"/>
</dbReference>
<reference evidence="8" key="1">
    <citation type="submission" date="2021-06" db="EMBL/GenBank/DDBJ databases">
        <authorList>
            <person name="Kallberg Y."/>
            <person name="Tangrot J."/>
            <person name="Rosling A."/>
        </authorList>
    </citation>
    <scope>NUCLEOTIDE SEQUENCE</scope>
    <source>
        <strain evidence="8">IN212</strain>
    </source>
</reference>
<comment type="caution">
    <text evidence="8">The sequence shown here is derived from an EMBL/GenBank/DDBJ whole genome shotgun (WGS) entry which is preliminary data.</text>
</comment>
<feature type="non-terminal residue" evidence="8">
    <location>
        <position position="1"/>
    </location>
</feature>
<name>A0A9N9ATU7_9GLOM</name>
<evidence type="ECO:0000256" key="1">
    <source>
        <dbReference type="ARBA" id="ARBA00001968"/>
    </source>
</evidence>
<dbReference type="GO" id="GO:0070966">
    <property type="term" value="P:nuclear-transcribed mRNA catabolic process, no-go decay"/>
    <property type="evidence" value="ECO:0007669"/>
    <property type="project" value="InterPro"/>
</dbReference>
<dbReference type="GO" id="GO:0005737">
    <property type="term" value="C:cytoplasm"/>
    <property type="evidence" value="ECO:0007669"/>
    <property type="project" value="UniProtKB-SubCell"/>
</dbReference>
<keyword evidence="9" id="KW-1185">Reference proteome</keyword>
<dbReference type="SUPFAM" id="SSF55315">
    <property type="entry name" value="L30e-like"/>
    <property type="match status" value="1"/>
</dbReference>
<dbReference type="PANTHER" id="PTHR10853">
    <property type="entry name" value="PELOTA"/>
    <property type="match status" value="1"/>
</dbReference>
<dbReference type="GO" id="GO:0032790">
    <property type="term" value="P:ribosome disassembly"/>
    <property type="evidence" value="ECO:0007669"/>
    <property type="project" value="TreeGrafter"/>
</dbReference>
<keyword evidence="5" id="KW-0479">Metal-binding</keyword>
<proteinExistence type="inferred from homology"/>
<keyword evidence="6" id="KW-1133">Transmembrane helix</keyword>
<evidence type="ECO:0000256" key="6">
    <source>
        <dbReference type="SAM" id="Phobius"/>
    </source>
</evidence>
<dbReference type="FunFam" id="2.30.30.870:FF:000001">
    <property type="entry name" value="Protein pelota homolog"/>
    <property type="match status" value="1"/>
</dbReference>
<dbReference type="InterPro" id="IPR005140">
    <property type="entry name" value="eRF1_Pelota-like_N"/>
</dbReference>
<feature type="transmembrane region" description="Helical" evidence="6">
    <location>
        <begin position="413"/>
        <end position="437"/>
    </location>
</feature>
<dbReference type="Pfam" id="PF26356">
    <property type="entry name" value="Pelota_N"/>
    <property type="match status" value="1"/>
</dbReference>
<dbReference type="SUPFAM" id="SSF159065">
    <property type="entry name" value="Dom34/Pelota N-terminal domain-like"/>
    <property type="match status" value="1"/>
</dbReference>
<evidence type="ECO:0000256" key="2">
    <source>
        <dbReference type="ARBA" id="ARBA00004496"/>
    </source>
</evidence>
<dbReference type="Gene3D" id="2.30.30.870">
    <property type="entry name" value="Pelota, domain A"/>
    <property type="match status" value="1"/>
</dbReference>
<dbReference type="SMART" id="SM01194">
    <property type="entry name" value="eRF1_1"/>
    <property type="match status" value="1"/>
</dbReference>
<sequence length="465" mass="53630">MKLVRKRIDKDRSGTVELYPEELEDMWHVYNLISVGDSLKATTIRRVQNESSTGSVESQRIRLTLTITVEDIDFDPQGGLLRIRGRNMVENKYVKMGMYHTIDLELNRNFTLFKSEWDIIALERIEEACDITKQADVAAVVLQEGHKHSLQEVLQDSAVQSQLTDTKFAREIVALDKFFKMLNEDPDRAFYGWDHVRKAEERGAIGTLLLSDGLFRSADIPTRRKYIRLVESVRSSGGKVLIFSSLHVSGEPTNNSNVKGLYEFFQGGIHDPNPLPDVKDMITVIYEYAIREDPKLFGLEEAPEPHKGYKEESNEMPLNKKRNSLFMESLRHIDHTYIKKHTNEQDLRPAYTPALERYEYNINYWNEMKQYLIHTLNQIKVTMILYLLSLIPFIGVLVYPIASAYALVNSLGYKQAIVVGILMYITPGTKPFAMVFLERNYWNLILEELNLIKKLKGNGLGKEKE</sequence>
<evidence type="ECO:0000259" key="7">
    <source>
        <dbReference type="SMART" id="SM01194"/>
    </source>
</evidence>
<dbReference type="PANTHER" id="PTHR10853:SF0">
    <property type="entry name" value="PROTEIN PELOTA HOMOLOG"/>
    <property type="match status" value="1"/>
</dbReference>
<gene>
    <name evidence="8" type="ORF">RFULGI_LOCUS4239</name>
</gene>
<keyword evidence="6" id="KW-0812">Transmembrane</keyword>
<comment type="subcellular location">
    <subcellularLocation>
        <location evidence="2">Cytoplasm</location>
    </subcellularLocation>
</comment>
<evidence type="ECO:0000313" key="8">
    <source>
        <dbReference type="EMBL" id="CAG8541393.1"/>
    </source>
</evidence>
<dbReference type="OrthoDB" id="10249111at2759"/>
<organism evidence="8 9">
    <name type="scientific">Racocetra fulgida</name>
    <dbReference type="NCBI Taxonomy" id="60492"/>
    <lineage>
        <taxon>Eukaryota</taxon>
        <taxon>Fungi</taxon>
        <taxon>Fungi incertae sedis</taxon>
        <taxon>Mucoromycota</taxon>
        <taxon>Glomeromycotina</taxon>
        <taxon>Glomeromycetes</taxon>
        <taxon>Diversisporales</taxon>
        <taxon>Gigasporaceae</taxon>
        <taxon>Racocetra</taxon>
    </lineage>
</organism>
<evidence type="ECO:0000256" key="3">
    <source>
        <dbReference type="ARBA" id="ARBA00009504"/>
    </source>
</evidence>
<feature type="transmembrane region" description="Helical" evidence="6">
    <location>
        <begin position="384"/>
        <end position="407"/>
    </location>
</feature>
<protein>
    <submittedName>
        <fullName evidence="8">7651_t:CDS:1</fullName>
    </submittedName>
</protein>
<evidence type="ECO:0000313" key="9">
    <source>
        <dbReference type="Proteomes" id="UP000789396"/>
    </source>
</evidence>
<evidence type="ECO:0000256" key="5">
    <source>
        <dbReference type="ARBA" id="ARBA00022723"/>
    </source>
</evidence>
<dbReference type="Pfam" id="PF03465">
    <property type="entry name" value="eRF1_3"/>
    <property type="match status" value="1"/>
</dbReference>